<organism evidence="20 21">
    <name type="scientific">Symbiochloris irregularis</name>
    <dbReference type="NCBI Taxonomy" id="706552"/>
    <lineage>
        <taxon>Eukaryota</taxon>
        <taxon>Viridiplantae</taxon>
        <taxon>Chlorophyta</taxon>
        <taxon>core chlorophytes</taxon>
        <taxon>Trebouxiophyceae</taxon>
        <taxon>Trebouxiales</taxon>
        <taxon>Trebouxiaceae</taxon>
        <taxon>Symbiochloris</taxon>
    </lineage>
</organism>
<sequence>MQEEDDFSGLLEELNVNVAGHARASVKAQEAEQLTGRTRRKDKSDRATIETVLDRRTCQALVKLKNGGIFTSLSGCIATGKEANVYQALGASQEELAVKIYKTSILVFKDRKRYIAGDYRFQKGYSASNPRKMVAVWAEKEMRNLARLHAAQIPCPQPVALRGHVLVMTLLGEDGMPAPRLHDAKLSLERLQAHYTEAVLLVRRMYQECRLVHADLSEYNILVHKEKLHLLDVSQSVDLDHPYALDFLRADALHVNTFFRRKGVATLTTRELFDFAVDPSISPDNMDQAVAALLAVAEGRSCSDQDVMDDAVFAQAFIPRKLEEVEDHEGDYERLGAAQGRDCEGIYYQVITGMKADMSGARLHPSICEQEAAPRYQAPDVTAPDQCRSLSDACSTDSDAEEPSAVVVLPLVGNGGQRPAEIQTQSAASPQDSDRDGSPNADTATSSDSGSDASDAPARSDYCKQGRGSSGGFDGEITPLQALVEAEARELPSSAFAVFMQELYTAIDRLIITSPSGKEADEKLRTERRMSAVVAIDELIDTKLVGEQAFKIARFGRALQEVLGVAHDSATLEMAANALGHLVISGGAVTADLVGSEVRRALRWLEAHERVQQQRLAAALVLRELAAASPAVFNMHVRRFITVIWAGIRDAALPVRVASVQALQACLVLVEKRETRYRVQWYYQLFEETRAGLQPNLPLEVAHGCLLALGELLCHTGEFMLARYKEVVDAVLTFREAWGDSKEHLLRRAAIALIPRLAAFAPERFASTYLTLSTHFLLAALKPQDMSEIAVRERAQAFLALGDMANALAPVGCSVGLNSFLPRIADQVRQAIAAAAASPRHTWTMAARGASPSSIAAAAPCPNALQVVGALAKALHEAWRPHVEALLEPMALTGLSQELVLSLQEIVRELPELGGVVQVQLLNLLSQAIRGSPFHPCRKAYAKRLRDAVAANKEAAGDEAVVKLALKTLGEATLGPLDKLLAFVKEHVAPLMATGDTVGLRRAAALAAARVLRRHATAHLPKGANSTSSHHGANGLAPVAVSGPILTPNLPPPPAPPPPSSPAVTYLVEKVVRQLLAAVVGDSSPVLRRQVLAALYDTPALEHYLAQPDNLRALFIALNDESAAVRAGAIQAVGRLAPHNPAYVMPALRRHLMQLLSDMGQAPDPRQREESAGLLELLICACPPLVLPYVPPILRALVSKLRAGASAPQHIMNQPPPHGGPHMGPTGGPWGSHGAHGGYQLPPAATAGNLLVPRQAGTISLGPGAAEGGVIASVLATTGALARVAGPLLRPHVNDILPLIIDSLQDPGEGPRRHVAVLTLGQVVESTGVVVVPYNEYPQLLGFLLHMLAEGSPSLRLAVLKVLGIIGALDPHTHKCNQADLQGEGKLEAEGALFDIFRTLGLACVPYLPKVVPTLLVMLHNGDHEGVPHLTALVAQLRAHLRRWLPDLVHLVTTLWPRPLAQGQQPSKLLLNLLQLLGTLAEALRDDMRAYLPELLPRFTALVAEAERSNNYSCVKPALRALEALGPALEEHLQLTLPLLVRLVSPGSGGAAASNIPLEVRAAALATCRRLLSRMALTACASAVLHPLLRVLMDPADPLRRDAADTICALALALGPDLGLFVPAIRKAALQGGLKHERLEQLLRHLEGVVPPCMSTAPDWEAVEGWLDELVPTTDSLPLPSIPDPNAGQARYAVDMGALQRAWESSQRSTKDDWDEWMRHFAVVLLKESPSPALRSTCELAMVQPAMARELFPAGFVSCWAELDVEGQEALVRSLEAALASPSIPPDLITSLLNLAEFMEHDDKSLPLDTRTLGALAEKCHAFAKALHYREIEFATSPEAAVEALISINNHLRLPEAADGILAYAQQTLHMELKEPWYEKLNRWDEALEAYDRKYASSRPGTPAHVDAVLGRCRCLASLAEWERLSALVRKEWRRQEAAAQREMAPLAAHAAWHMGAWDDMGTFVDALAALEKPATSEVSFLQAVLRVRRDEHVAAKGTFGGGHWVCMTFRSTGGIMGVVEGGDAGSEGRLGERGRKRIKGGGLGCGGGGGRRVGGSDGGRGAGG</sequence>
<dbReference type="InterPro" id="IPR018935">
    <property type="entry name" value="RIO_kinase_CS"/>
</dbReference>
<reference evidence="20 21" key="1">
    <citation type="journal article" date="2024" name="Nat. Commun.">
        <title>Phylogenomics reveals the evolutionary origins of lichenization in chlorophyte algae.</title>
        <authorList>
            <person name="Puginier C."/>
            <person name="Libourel C."/>
            <person name="Otte J."/>
            <person name="Skaloud P."/>
            <person name="Haon M."/>
            <person name="Grisel S."/>
            <person name="Petersen M."/>
            <person name="Berrin J.G."/>
            <person name="Delaux P.M."/>
            <person name="Dal Grande F."/>
            <person name="Keller J."/>
        </authorList>
    </citation>
    <scope>NUCLEOTIDE SEQUENCE [LARGE SCALE GENOMIC DNA]</scope>
    <source>
        <strain evidence="20 21">SAG 2036</strain>
    </source>
</reference>
<evidence type="ECO:0000256" key="14">
    <source>
        <dbReference type="ARBA" id="ARBA00047899"/>
    </source>
</evidence>
<keyword evidence="13" id="KW-0460">Magnesium</keyword>
<dbReference type="Pfam" id="PF01163">
    <property type="entry name" value="RIO1"/>
    <property type="match status" value="1"/>
</dbReference>
<dbReference type="InterPro" id="IPR016024">
    <property type="entry name" value="ARM-type_fold"/>
</dbReference>
<feature type="domain" description="Serine/threonine-protein kinase mTOR" evidence="19">
    <location>
        <begin position="1330"/>
        <end position="1438"/>
    </location>
</feature>
<accession>A0AAW1P0C2</accession>
<dbReference type="CDD" id="cd05147">
    <property type="entry name" value="RIO1_euk"/>
    <property type="match status" value="1"/>
</dbReference>
<feature type="compositionally biased region" description="Polar residues" evidence="17">
    <location>
        <begin position="388"/>
        <end position="397"/>
    </location>
</feature>
<keyword evidence="9 16" id="KW-0547">Nucleotide-binding</keyword>
<dbReference type="InterPro" id="IPR018934">
    <property type="entry name" value="RIO_dom"/>
</dbReference>
<dbReference type="InterPro" id="IPR024585">
    <property type="entry name" value="mTOR_dom"/>
</dbReference>
<dbReference type="InterPro" id="IPR011009">
    <property type="entry name" value="Kinase-like_dom_sf"/>
</dbReference>
<evidence type="ECO:0000256" key="12">
    <source>
        <dbReference type="ARBA" id="ARBA00022840"/>
    </source>
</evidence>
<evidence type="ECO:0000256" key="10">
    <source>
        <dbReference type="ARBA" id="ARBA00022777"/>
    </source>
</evidence>
<keyword evidence="5" id="KW-0690">Ribosome biogenesis</keyword>
<dbReference type="InterPro" id="IPR050517">
    <property type="entry name" value="DDR_Repair_Kinase"/>
</dbReference>
<dbReference type="InterPro" id="IPR011989">
    <property type="entry name" value="ARM-like"/>
</dbReference>
<keyword evidence="21" id="KW-1185">Reference proteome</keyword>
<dbReference type="SMART" id="SM00090">
    <property type="entry name" value="RIO"/>
    <property type="match status" value="1"/>
</dbReference>
<keyword evidence="8" id="KW-0479">Metal-binding</keyword>
<dbReference type="GO" id="GO:0005737">
    <property type="term" value="C:cytoplasm"/>
    <property type="evidence" value="ECO:0007669"/>
    <property type="project" value="UniProtKB-SubCell"/>
</dbReference>
<keyword evidence="4" id="KW-0963">Cytoplasm</keyword>
<evidence type="ECO:0000256" key="1">
    <source>
        <dbReference type="ARBA" id="ARBA00001946"/>
    </source>
</evidence>
<evidence type="ECO:0000256" key="15">
    <source>
        <dbReference type="ARBA" id="ARBA00048679"/>
    </source>
</evidence>
<dbReference type="SUPFAM" id="SSF56112">
    <property type="entry name" value="Protein kinase-like (PK-like)"/>
    <property type="match status" value="1"/>
</dbReference>
<feature type="region of interest" description="Disordered" evidence="17">
    <location>
        <begin position="1213"/>
        <end position="1238"/>
    </location>
</feature>
<evidence type="ECO:0000256" key="13">
    <source>
        <dbReference type="ARBA" id="ARBA00022842"/>
    </source>
</evidence>
<dbReference type="GO" id="GO:0005634">
    <property type="term" value="C:nucleus"/>
    <property type="evidence" value="ECO:0007669"/>
    <property type="project" value="TreeGrafter"/>
</dbReference>
<dbReference type="Gene3D" id="1.25.10.10">
    <property type="entry name" value="Leucine-rich Repeat Variant"/>
    <property type="match status" value="3"/>
</dbReference>
<evidence type="ECO:0000256" key="4">
    <source>
        <dbReference type="ARBA" id="ARBA00022490"/>
    </source>
</evidence>
<evidence type="ECO:0000313" key="21">
    <source>
        <dbReference type="Proteomes" id="UP001465755"/>
    </source>
</evidence>
<evidence type="ECO:0000259" key="18">
    <source>
        <dbReference type="SMART" id="SM00090"/>
    </source>
</evidence>
<dbReference type="GO" id="GO:0031931">
    <property type="term" value="C:TORC1 complex"/>
    <property type="evidence" value="ECO:0007669"/>
    <property type="project" value="TreeGrafter"/>
</dbReference>
<evidence type="ECO:0000313" key="20">
    <source>
        <dbReference type="EMBL" id="KAK9800352.1"/>
    </source>
</evidence>
<evidence type="ECO:0000256" key="5">
    <source>
        <dbReference type="ARBA" id="ARBA00022517"/>
    </source>
</evidence>
<dbReference type="GO" id="GO:0004674">
    <property type="term" value="F:protein serine/threonine kinase activity"/>
    <property type="evidence" value="ECO:0007669"/>
    <property type="project" value="UniProtKB-KW"/>
</dbReference>
<comment type="catalytic activity">
    <reaction evidence="15">
        <text>L-seryl-[protein] + ATP = O-phospho-L-seryl-[protein] + ADP + H(+)</text>
        <dbReference type="Rhea" id="RHEA:17989"/>
        <dbReference type="Rhea" id="RHEA-COMP:9863"/>
        <dbReference type="Rhea" id="RHEA-COMP:11604"/>
        <dbReference type="ChEBI" id="CHEBI:15378"/>
        <dbReference type="ChEBI" id="CHEBI:29999"/>
        <dbReference type="ChEBI" id="CHEBI:30616"/>
        <dbReference type="ChEBI" id="CHEBI:83421"/>
        <dbReference type="ChEBI" id="CHEBI:456216"/>
        <dbReference type="EC" id="2.7.11.1"/>
    </reaction>
</comment>
<dbReference type="Gene3D" id="1.10.510.10">
    <property type="entry name" value="Transferase(Phosphotransferase) domain 1"/>
    <property type="match status" value="1"/>
</dbReference>
<dbReference type="GO" id="GO:0046872">
    <property type="term" value="F:metal ion binding"/>
    <property type="evidence" value="ECO:0007669"/>
    <property type="project" value="UniProtKB-KW"/>
</dbReference>
<dbReference type="GO" id="GO:0042254">
    <property type="term" value="P:ribosome biogenesis"/>
    <property type="evidence" value="ECO:0007669"/>
    <property type="project" value="UniProtKB-KW"/>
</dbReference>
<dbReference type="SUPFAM" id="SSF48371">
    <property type="entry name" value="ARM repeat"/>
    <property type="match status" value="2"/>
</dbReference>
<protein>
    <recommendedName>
        <fullName evidence="16">Serine/threonine-protein kinase TOR</fullName>
        <ecNumber evidence="16">2.7.11.1</ecNumber>
    </recommendedName>
</protein>
<evidence type="ECO:0000256" key="17">
    <source>
        <dbReference type="SAM" id="MobiDB-lite"/>
    </source>
</evidence>
<feature type="compositionally biased region" description="Low complexity" evidence="17">
    <location>
        <begin position="441"/>
        <end position="460"/>
    </location>
</feature>
<dbReference type="GO" id="GO:0031932">
    <property type="term" value="C:TORC2 complex"/>
    <property type="evidence" value="ECO:0007669"/>
    <property type="project" value="TreeGrafter"/>
</dbReference>
<dbReference type="Proteomes" id="UP001465755">
    <property type="component" value="Unassembled WGS sequence"/>
</dbReference>
<dbReference type="FunFam" id="3.30.200.20:FF:000148">
    <property type="entry name" value="Serine/threonine-protein kinase RIO1"/>
    <property type="match status" value="1"/>
</dbReference>
<keyword evidence="10 16" id="KW-0418">Kinase</keyword>
<dbReference type="FunFam" id="1.25.40.10:FF:000228">
    <property type="entry name" value="Serine/threonine-protein kinase TOR"/>
    <property type="match status" value="1"/>
</dbReference>
<feature type="domain" description="RIO kinase" evidence="18">
    <location>
        <begin position="42"/>
        <end position="278"/>
    </location>
</feature>
<evidence type="ECO:0000256" key="3">
    <source>
        <dbReference type="ARBA" id="ARBA00009196"/>
    </source>
</evidence>
<name>A0AAW1P0C2_9CHLO</name>
<dbReference type="GO" id="GO:0016242">
    <property type="term" value="P:negative regulation of macroautophagy"/>
    <property type="evidence" value="ECO:0007669"/>
    <property type="project" value="TreeGrafter"/>
</dbReference>
<comment type="caution">
    <text evidence="20">The sequence shown here is derived from an EMBL/GenBank/DDBJ whole genome shotgun (WGS) entry which is preliminary data.</text>
</comment>
<dbReference type="InterPro" id="IPR000687">
    <property type="entry name" value="RIO_kinase"/>
</dbReference>
<comment type="similarity">
    <text evidence="3">Belongs to the protein kinase superfamily. RIO-type Ser/Thr kinase family.</text>
</comment>
<dbReference type="Pfam" id="PF11865">
    <property type="entry name" value="mTOR_dom"/>
    <property type="match status" value="1"/>
</dbReference>
<evidence type="ECO:0000259" key="19">
    <source>
        <dbReference type="SMART" id="SM01346"/>
    </source>
</evidence>
<dbReference type="EMBL" id="JALJOQ010000082">
    <property type="protein sequence ID" value="KAK9800352.1"/>
    <property type="molecule type" value="Genomic_DNA"/>
</dbReference>
<feature type="region of interest" description="Disordered" evidence="17">
    <location>
        <begin position="415"/>
        <end position="474"/>
    </location>
</feature>
<dbReference type="GO" id="GO:0016787">
    <property type="term" value="F:hydrolase activity"/>
    <property type="evidence" value="ECO:0007669"/>
    <property type="project" value="UniProtKB-KW"/>
</dbReference>
<dbReference type="EC" id="2.7.11.1" evidence="16"/>
<evidence type="ECO:0000256" key="6">
    <source>
        <dbReference type="ARBA" id="ARBA00022527"/>
    </source>
</evidence>
<dbReference type="PANTHER" id="PTHR11139:SF9">
    <property type="entry name" value="SERINE_THREONINE-PROTEIN KINASE MTOR"/>
    <property type="match status" value="1"/>
</dbReference>
<evidence type="ECO:0000256" key="9">
    <source>
        <dbReference type="ARBA" id="ARBA00022741"/>
    </source>
</evidence>
<comment type="catalytic activity">
    <reaction evidence="14 16">
        <text>L-threonyl-[protein] + ATP = O-phospho-L-threonyl-[protein] + ADP + H(+)</text>
        <dbReference type="Rhea" id="RHEA:46608"/>
        <dbReference type="Rhea" id="RHEA-COMP:11060"/>
        <dbReference type="Rhea" id="RHEA-COMP:11605"/>
        <dbReference type="ChEBI" id="CHEBI:15378"/>
        <dbReference type="ChEBI" id="CHEBI:30013"/>
        <dbReference type="ChEBI" id="CHEBI:30616"/>
        <dbReference type="ChEBI" id="CHEBI:61977"/>
        <dbReference type="ChEBI" id="CHEBI:456216"/>
        <dbReference type="EC" id="2.7.11.1"/>
    </reaction>
</comment>
<feature type="region of interest" description="Disordered" evidence="17">
    <location>
        <begin position="381"/>
        <end position="402"/>
    </location>
</feature>
<keyword evidence="7 16" id="KW-0808">Transferase</keyword>
<dbReference type="PANTHER" id="PTHR11139">
    <property type="entry name" value="ATAXIA TELANGIECTASIA MUTATED ATM -RELATED"/>
    <property type="match status" value="1"/>
</dbReference>
<dbReference type="GO" id="GO:0005524">
    <property type="term" value="F:ATP binding"/>
    <property type="evidence" value="ECO:0007669"/>
    <property type="project" value="UniProtKB-KW"/>
</dbReference>
<evidence type="ECO:0000256" key="8">
    <source>
        <dbReference type="ARBA" id="ARBA00022723"/>
    </source>
</evidence>
<evidence type="ECO:0000256" key="16">
    <source>
        <dbReference type="RuleBase" id="RU364109"/>
    </source>
</evidence>
<evidence type="ECO:0000256" key="7">
    <source>
        <dbReference type="ARBA" id="ARBA00022679"/>
    </source>
</evidence>
<evidence type="ECO:0000256" key="2">
    <source>
        <dbReference type="ARBA" id="ARBA00004496"/>
    </source>
</evidence>
<comment type="similarity">
    <text evidence="16">Belongs to the PI3/PI4-kinase family.</text>
</comment>
<feature type="region of interest" description="Disordered" evidence="17">
    <location>
        <begin position="2042"/>
        <end position="2065"/>
    </location>
</feature>
<gene>
    <name evidence="20" type="ORF">WJX73_008923</name>
</gene>
<keyword evidence="6 16" id="KW-0723">Serine/threonine-protein kinase</keyword>
<dbReference type="GO" id="GO:0031929">
    <property type="term" value="P:TOR signaling"/>
    <property type="evidence" value="ECO:0007669"/>
    <property type="project" value="TreeGrafter"/>
</dbReference>
<feature type="compositionally biased region" description="Gly residues" evidence="17">
    <location>
        <begin position="1221"/>
        <end position="1237"/>
    </location>
</feature>
<dbReference type="SMART" id="SM01346">
    <property type="entry name" value="DUF3385"/>
    <property type="match status" value="1"/>
</dbReference>
<proteinExistence type="inferred from homology"/>
<comment type="subcellular location">
    <subcellularLocation>
        <location evidence="2">Cytoplasm</location>
    </subcellularLocation>
</comment>
<feature type="compositionally biased region" description="Polar residues" evidence="17">
    <location>
        <begin position="422"/>
        <end position="431"/>
    </location>
</feature>
<evidence type="ECO:0000256" key="11">
    <source>
        <dbReference type="ARBA" id="ARBA00022801"/>
    </source>
</evidence>
<keyword evidence="11" id="KW-0378">Hydrolase</keyword>
<comment type="cofactor">
    <cofactor evidence="1">
        <name>Mg(2+)</name>
        <dbReference type="ChEBI" id="CHEBI:18420"/>
    </cofactor>
</comment>
<dbReference type="Gene3D" id="3.30.200.20">
    <property type="entry name" value="Phosphorylase Kinase, domain 1"/>
    <property type="match status" value="1"/>
</dbReference>
<keyword evidence="12 16" id="KW-0067">ATP-binding</keyword>
<dbReference type="PROSITE" id="PS01245">
    <property type="entry name" value="RIO1"/>
    <property type="match status" value="1"/>
</dbReference>